<feature type="domain" description="Stealth protein CR3 conserved region 3" evidence="4">
    <location>
        <begin position="419"/>
        <end position="467"/>
    </location>
</feature>
<organism evidence="5 6">
    <name type="scientific">Trichosporon asahii var. asahii (strain ATCC 90039 / CBS 2479 / JCM 2466 / KCTC 7840 / NBRC 103889/ NCYC 2677 / UAMH 7654)</name>
    <name type="common">Yeast</name>
    <dbReference type="NCBI Taxonomy" id="1186058"/>
    <lineage>
        <taxon>Eukaryota</taxon>
        <taxon>Fungi</taxon>
        <taxon>Dikarya</taxon>
        <taxon>Basidiomycota</taxon>
        <taxon>Agaricomycotina</taxon>
        <taxon>Tremellomycetes</taxon>
        <taxon>Trichosporonales</taxon>
        <taxon>Trichosporonaceae</taxon>
        <taxon>Trichosporon</taxon>
    </lineage>
</organism>
<reference evidence="5 6" key="1">
    <citation type="journal article" date="2012" name="Eukaryot. Cell">
        <title>Draft genome sequence of CBS 2479, the standard type strain of Trichosporon asahii.</title>
        <authorList>
            <person name="Yang R.Y."/>
            <person name="Li H.T."/>
            <person name="Zhu H."/>
            <person name="Zhou G.P."/>
            <person name="Wang M."/>
            <person name="Wang L."/>
        </authorList>
    </citation>
    <scope>NUCLEOTIDE SEQUENCE [LARGE SCALE GENOMIC DNA]</scope>
    <source>
        <strain evidence="6">ATCC 90039 / CBS 2479 / JCM 2466 / KCTC 7840 / NCYC 2677 / UAMH 7654</strain>
    </source>
</reference>
<proteinExistence type="predicted"/>
<dbReference type="OrthoDB" id="263283at2759"/>
<comment type="caution">
    <text evidence="5">The sequence shown here is derived from an EMBL/GenBank/DDBJ whole genome shotgun (WGS) entry which is preliminary data.</text>
</comment>
<evidence type="ECO:0000313" key="6">
    <source>
        <dbReference type="Proteomes" id="UP000002748"/>
    </source>
</evidence>
<dbReference type="Pfam" id="PF17102">
    <property type="entry name" value="Stealth_CR3"/>
    <property type="match status" value="1"/>
</dbReference>
<dbReference type="GO" id="GO:0005794">
    <property type="term" value="C:Golgi apparatus"/>
    <property type="evidence" value="ECO:0007669"/>
    <property type="project" value="TreeGrafter"/>
</dbReference>
<sequence>MSRARQFLTPRVLAPVLLWTLSIWLIHTYLFELSVFPAPLWRSAGSDEAAAHRLSPEFPAPMDREGEDWIDSVDPRRRPFSPHGAPRDPFPKLRPTRFLPDHCLEEWFMTGETMCGRAELGPEDTLDATWLWVNGSDQRWADEMRLHRAKMGNELVYSMRSVVENLKGHVRTIHLILYDYAFNSTLGDLALVPQSTIDVLEETIDKSGPVYNPATRDKVLNLDGRKISERVLDHLNTKWRIVQTPTWLNFSRRDTRSPQHPVHPATGSETAAEHAHFQVPYPTLRYAGHSEIFHLPTVKRDAVTMQLGEKEWRERDWRSKALPTYNSMAIESRISWLPGLADVSIALNDDFFMLRPHAVSDFHSPFYGNVIRFKTAWFQWIKPDIDDGHITDTGEMGGLYHANYLLSARFPKRKRPYFAHAPKVITRGLHQEASLMFKEALTLSSTRRFRELRIGNGDVQIQWLLTQLRVDRWREALLWTYIVVNLGSREGLWDDASRQAIIDLFGLGVDAAQVAEVEVHRAERKTLDIFRMARIFQQAGWERPKRTTFDFTSLDGHFPGFLPKGADAKENDQCVLDFDRCFGVFWTHGTQVSASDMMKRIAFQEPDCGDCLIMALVTASGPLGLSAFFPPATSTYTNPSTDPPPDFLPPPHLPLDSTWQAVDFSLHNVLSTTSLPGQDVNLRLYCMKLLSRYIYSSGKSDVHFHMLKNAEGVKKSLKQIDDSNSVAILGLNDDIEKDYSDIRSMVNQWFHKKWPRPAIWERAWSAP</sequence>
<protein>
    <submittedName>
        <fullName evidence="5">Xylosylphosphotransferase</fullName>
    </submittedName>
</protein>
<dbReference type="InterPro" id="IPR047141">
    <property type="entry name" value="Stealth"/>
</dbReference>
<evidence type="ECO:0000256" key="1">
    <source>
        <dbReference type="ARBA" id="ARBA00022679"/>
    </source>
</evidence>
<dbReference type="RefSeq" id="XP_014177199.1">
    <property type="nucleotide sequence ID" value="XM_014321724.1"/>
</dbReference>
<gene>
    <name evidence="5" type="ORF">A1Q1_04917</name>
</gene>
<evidence type="ECO:0000313" key="5">
    <source>
        <dbReference type="EMBL" id="EJT46485.1"/>
    </source>
</evidence>
<dbReference type="AlphaFoldDB" id="J4U7Y9"/>
<name>J4U7Y9_TRIAS</name>
<dbReference type="GO" id="GO:0046835">
    <property type="term" value="P:carbohydrate phosphorylation"/>
    <property type="evidence" value="ECO:0007669"/>
    <property type="project" value="TreeGrafter"/>
</dbReference>
<dbReference type="EMBL" id="ALBS01000290">
    <property type="protein sequence ID" value="EJT46485.1"/>
    <property type="molecule type" value="Genomic_DNA"/>
</dbReference>
<keyword evidence="3" id="KW-0812">Transmembrane</keyword>
<feature type="region of interest" description="Disordered" evidence="2">
    <location>
        <begin position="71"/>
        <end position="91"/>
    </location>
</feature>
<dbReference type="GO" id="GO:0003976">
    <property type="term" value="F:UDP-N-acetylglucosamine-lysosomal-enzyme N-acetylglucosaminephosphotransferase activity"/>
    <property type="evidence" value="ECO:0007669"/>
    <property type="project" value="TreeGrafter"/>
</dbReference>
<dbReference type="VEuPathDB" id="FungiDB:A1Q1_04917"/>
<dbReference type="PANTHER" id="PTHR24045">
    <property type="match status" value="1"/>
</dbReference>
<evidence type="ECO:0000256" key="3">
    <source>
        <dbReference type="SAM" id="Phobius"/>
    </source>
</evidence>
<feature type="transmembrane region" description="Helical" evidence="3">
    <location>
        <begin position="12"/>
        <end position="31"/>
    </location>
</feature>
<dbReference type="InterPro" id="IPR031357">
    <property type="entry name" value="Stealth_CR3"/>
</dbReference>
<dbReference type="HOGENOM" id="CLU_005484_2_0_1"/>
<dbReference type="KEGG" id="tasa:A1Q1_04917"/>
<keyword evidence="1 5" id="KW-0808">Transferase</keyword>
<dbReference type="PANTHER" id="PTHR24045:SF0">
    <property type="entry name" value="N-ACETYLGLUCOSAMINE-1-PHOSPHOTRANSFERASE SUBUNITS ALPHA_BETA"/>
    <property type="match status" value="1"/>
</dbReference>
<dbReference type="Proteomes" id="UP000002748">
    <property type="component" value="Unassembled WGS sequence"/>
</dbReference>
<keyword evidence="3" id="KW-1133">Transmembrane helix</keyword>
<keyword evidence="3" id="KW-0472">Membrane</keyword>
<evidence type="ECO:0000259" key="4">
    <source>
        <dbReference type="Pfam" id="PF17102"/>
    </source>
</evidence>
<dbReference type="GeneID" id="25988429"/>
<accession>J4U7Y9</accession>
<evidence type="ECO:0000256" key="2">
    <source>
        <dbReference type="SAM" id="MobiDB-lite"/>
    </source>
</evidence>